<proteinExistence type="predicted"/>
<dbReference type="EMBL" id="CP022129">
    <property type="protein sequence ID" value="ASF47501.1"/>
    <property type="molecule type" value="Genomic_DNA"/>
</dbReference>
<evidence type="ECO:0000313" key="2">
    <source>
        <dbReference type="Proteomes" id="UP000197019"/>
    </source>
</evidence>
<sequence>MLVLRCPILQYFKHTNTVLGVPMTERVLYDGLKLSDLGIPHEMAIDADGDQRDLVHKWERIPSSLSYMAFKVFVMVNKNRTLS</sequence>
<name>A0A1Z4C1V1_9GAMM</name>
<organism evidence="1 2">
    <name type="scientific">Methylovulum psychrotolerans</name>
    <dbReference type="NCBI Taxonomy" id="1704499"/>
    <lineage>
        <taxon>Bacteria</taxon>
        <taxon>Pseudomonadati</taxon>
        <taxon>Pseudomonadota</taxon>
        <taxon>Gammaproteobacteria</taxon>
        <taxon>Methylococcales</taxon>
        <taxon>Methylococcaceae</taxon>
        <taxon>Methylovulum</taxon>
    </lineage>
</organism>
<dbReference type="Proteomes" id="UP000197019">
    <property type="component" value="Chromosome"/>
</dbReference>
<reference evidence="1 2" key="1">
    <citation type="submission" date="2017-06" db="EMBL/GenBank/DDBJ databases">
        <title>Genome Sequencing of the methanotroph Methylovulum psychrotolerants str. HV10-M2 isolated from a high-altitude environment.</title>
        <authorList>
            <person name="Mateos-Rivera A."/>
        </authorList>
    </citation>
    <scope>NUCLEOTIDE SEQUENCE [LARGE SCALE GENOMIC DNA]</scope>
    <source>
        <strain evidence="1 2">HV10_M2</strain>
    </source>
</reference>
<gene>
    <name evidence="1" type="ORF">CEK71_16325</name>
</gene>
<dbReference type="AlphaFoldDB" id="A0A1Z4C1V1"/>
<dbReference type="KEGG" id="mpsy:CEK71_16325"/>
<protein>
    <submittedName>
        <fullName evidence="1">Uncharacterized protein</fullName>
    </submittedName>
</protein>
<keyword evidence="2" id="KW-1185">Reference proteome</keyword>
<accession>A0A1Z4C1V1</accession>
<evidence type="ECO:0000313" key="1">
    <source>
        <dbReference type="EMBL" id="ASF47501.1"/>
    </source>
</evidence>